<organism evidence="2 3">
    <name type="scientific">Albugo candida</name>
    <dbReference type="NCBI Taxonomy" id="65357"/>
    <lineage>
        <taxon>Eukaryota</taxon>
        <taxon>Sar</taxon>
        <taxon>Stramenopiles</taxon>
        <taxon>Oomycota</taxon>
        <taxon>Peronosporomycetes</taxon>
        <taxon>Albuginales</taxon>
        <taxon>Albuginaceae</taxon>
        <taxon>Albugo</taxon>
    </lineage>
</organism>
<dbReference type="PANTHER" id="PTHR13627:SF33">
    <property type="entry name" value="LICD FAMILY PROTEIN"/>
    <property type="match status" value="1"/>
</dbReference>
<dbReference type="EMBL" id="CAIX01000009">
    <property type="protein sequence ID" value="CCI40547.1"/>
    <property type="molecule type" value="Genomic_DNA"/>
</dbReference>
<feature type="transmembrane region" description="Helical" evidence="1">
    <location>
        <begin position="30"/>
        <end position="56"/>
    </location>
</feature>
<keyword evidence="1" id="KW-1133">Transmembrane helix</keyword>
<evidence type="ECO:0000313" key="2">
    <source>
        <dbReference type="EMBL" id="CCI40547.1"/>
    </source>
</evidence>
<evidence type="ECO:0000313" key="3">
    <source>
        <dbReference type="Proteomes" id="UP000053237"/>
    </source>
</evidence>
<dbReference type="STRING" id="65357.A0A024G123"/>
<dbReference type="InterPro" id="IPR052613">
    <property type="entry name" value="LicD_transferase"/>
</dbReference>
<keyword evidence="1" id="KW-0472">Membrane</keyword>
<name>A0A024G123_9STRA</name>
<reference evidence="2 3" key="1">
    <citation type="submission" date="2012-05" db="EMBL/GenBank/DDBJ databases">
        <title>Recombination and specialization in a pathogen metapopulation.</title>
        <authorList>
            <person name="Gardiner A."/>
            <person name="Kemen E."/>
            <person name="Schultz-Larsen T."/>
            <person name="MacLean D."/>
            <person name="Van Oosterhout C."/>
            <person name="Jones J.D.G."/>
        </authorList>
    </citation>
    <scope>NUCLEOTIDE SEQUENCE [LARGE SCALE GENOMIC DNA]</scope>
    <source>
        <strain evidence="2 3">Ac Nc2</strain>
    </source>
</reference>
<dbReference type="AlphaFoldDB" id="A0A024G123"/>
<dbReference type="PANTHER" id="PTHR13627">
    <property type="entry name" value="FUKUTIN RELATED PROTEIN"/>
    <property type="match status" value="1"/>
</dbReference>
<gene>
    <name evidence="2" type="ORF">BN9_013310</name>
</gene>
<accession>A0A024G123</accession>
<dbReference type="OrthoDB" id="444255at2759"/>
<dbReference type="InParanoid" id="A0A024G123"/>
<evidence type="ECO:0000256" key="1">
    <source>
        <dbReference type="SAM" id="Phobius"/>
    </source>
</evidence>
<proteinExistence type="predicted"/>
<comment type="caution">
    <text evidence="2">The sequence shown here is derived from an EMBL/GenBank/DDBJ whole genome shotgun (WGS) entry which is preliminary data.</text>
</comment>
<evidence type="ECO:0008006" key="4">
    <source>
        <dbReference type="Google" id="ProtNLM"/>
    </source>
</evidence>
<dbReference type="Proteomes" id="UP000053237">
    <property type="component" value="Unassembled WGS sequence"/>
</dbReference>
<protein>
    <recommendedName>
        <fullName evidence="4">LicD family protein</fullName>
    </recommendedName>
</protein>
<keyword evidence="1" id="KW-0812">Transmembrane</keyword>
<sequence>MHINYQCCTKRSRFCVFHLDNSHKSILDRWVFLSLQIGLFLVGVFLLLTQFGFLIVKPSIDLSESSCMPSSFVFRDYSSGHDQGHDFDALSSTASRVFGPPRLQGSHRHLCLDDYIARQRKNWQACLPITGRIDEPYCVVPDRLDILVPKTSATRCFGSVLHMLLLDAYEELRKMGGQPVLLFGSLLGAFRNQSIIPFTEDADLGYQHIGAFDMSTFQHAMARKGYHVFYQSIYRVCVAPDHPLAGNLYDPNTQMDVPIRVIPYLDMYEMEKEGDSHWRIDQIKNQSRLLKNEQVEPFKRVVVNGVEYDTIADPLDFLMKEYGDDFMTPKPRQ</sequence>
<keyword evidence="3" id="KW-1185">Reference proteome</keyword>